<protein>
    <recommendedName>
        <fullName evidence="5">HTH lysR-type domain-containing protein</fullName>
    </recommendedName>
</protein>
<dbReference type="InterPro" id="IPR005119">
    <property type="entry name" value="LysR_subst-bd"/>
</dbReference>
<evidence type="ECO:0000313" key="7">
    <source>
        <dbReference type="Proteomes" id="UP000054396"/>
    </source>
</evidence>
<comment type="similarity">
    <text evidence="1">Belongs to the LysR transcriptional regulatory family.</text>
</comment>
<sequence>MSRSLPSLNALRTFEAVSRHGSFTSAAEELNVTQSAVSRMVKGLEEHLELKLFERAGRLIKLTEDGIYYSGKISKAMDILEVASRELVDTRAGRGTLSIGMLPTFGTKWLLPRLSAFMQLNPELTVDISSSDGDLDFSTERIDVAIRFGYGNWPGARAEPLMSEELQVVCSPRIMDGPYPLTDYDQLRRHSLIAHSSRPGTWSHWLQAVGVSTEGYDKTLRLEHFYMVLQAAKSGLGIGLLPSYLAADDIATGSLVAPFPVRVVSPGGYYLVTPWDKTDLPRVQAFRAWVMDQV</sequence>
<evidence type="ECO:0000256" key="4">
    <source>
        <dbReference type="ARBA" id="ARBA00023163"/>
    </source>
</evidence>
<dbReference type="GO" id="GO:0006351">
    <property type="term" value="P:DNA-templated transcription"/>
    <property type="evidence" value="ECO:0007669"/>
    <property type="project" value="TreeGrafter"/>
</dbReference>
<evidence type="ECO:0000256" key="1">
    <source>
        <dbReference type="ARBA" id="ARBA00009437"/>
    </source>
</evidence>
<dbReference type="PRINTS" id="PR00039">
    <property type="entry name" value="HTHLYSR"/>
</dbReference>
<dbReference type="InterPro" id="IPR036390">
    <property type="entry name" value="WH_DNA-bd_sf"/>
</dbReference>
<dbReference type="InterPro" id="IPR058163">
    <property type="entry name" value="LysR-type_TF_proteobact-type"/>
</dbReference>
<dbReference type="GO" id="GO:0003700">
    <property type="term" value="F:DNA-binding transcription factor activity"/>
    <property type="evidence" value="ECO:0007669"/>
    <property type="project" value="InterPro"/>
</dbReference>
<evidence type="ECO:0000256" key="3">
    <source>
        <dbReference type="ARBA" id="ARBA00023125"/>
    </source>
</evidence>
<dbReference type="NCBIfam" id="NF008352">
    <property type="entry name" value="PRK11139.1"/>
    <property type="match status" value="1"/>
</dbReference>
<dbReference type="Gene3D" id="3.40.190.10">
    <property type="entry name" value="Periplasmic binding protein-like II"/>
    <property type="match status" value="2"/>
</dbReference>
<proteinExistence type="inferred from homology"/>
<name>A0A0W7WH58_9RHOB</name>
<keyword evidence="7" id="KW-1185">Reference proteome</keyword>
<evidence type="ECO:0000259" key="5">
    <source>
        <dbReference type="PROSITE" id="PS50931"/>
    </source>
</evidence>
<dbReference type="EMBL" id="LPXO01000009">
    <property type="protein sequence ID" value="KUF09948.1"/>
    <property type="molecule type" value="Genomic_DNA"/>
</dbReference>
<dbReference type="GO" id="GO:0043565">
    <property type="term" value="F:sequence-specific DNA binding"/>
    <property type="evidence" value="ECO:0007669"/>
    <property type="project" value="TreeGrafter"/>
</dbReference>
<dbReference type="OrthoDB" id="9813056at2"/>
<dbReference type="InterPro" id="IPR000847">
    <property type="entry name" value="LysR_HTH_N"/>
</dbReference>
<dbReference type="PROSITE" id="PS50931">
    <property type="entry name" value="HTH_LYSR"/>
    <property type="match status" value="1"/>
</dbReference>
<dbReference type="FunFam" id="1.10.10.10:FF:000001">
    <property type="entry name" value="LysR family transcriptional regulator"/>
    <property type="match status" value="1"/>
</dbReference>
<reference evidence="6 7" key="1">
    <citation type="submission" date="2015-12" db="EMBL/GenBank/DDBJ databases">
        <authorList>
            <person name="Shamseldin A."/>
            <person name="Moawad H."/>
            <person name="Abd El-Rahim W.M."/>
            <person name="Sadowsky M.J."/>
        </authorList>
    </citation>
    <scope>NUCLEOTIDE SEQUENCE [LARGE SCALE GENOMIC DNA]</scope>
    <source>
        <strain evidence="6 7">SJ5A-1</strain>
    </source>
</reference>
<dbReference type="RefSeq" id="WP_058862925.1">
    <property type="nucleotide sequence ID" value="NZ_LPXO01000009.1"/>
</dbReference>
<keyword evidence="4" id="KW-0804">Transcription</keyword>
<evidence type="ECO:0000313" key="6">
    <source>
        <dbReference type="EMBL" id="KUF09948.1"/>
    </source>
</evidence>
<dbReference type="PANTHER" id="PTHR30537:SF74">
    <property type="entry name" value="HTH-TYPE TRANSCRIPTIONAL REGULATOR TRPI"/>
    <property type="match status" value="1"/>
</dbReference>
<comment type="caution">
    <text evidence="6">The sequence shown here is derived from an EMBL/GenBank/DDBJ whole genome shotgun (WGS) entry which is preliminary data.</text>
</comment>
<evidence type="ECO:0000256" key="2">
    <source>
        <dbReference type="ARBA" id="ARBA00023015"/>
    </source>
</evidence>
<accession>A0A0W7WH58</accession>
<gene>
    <name evidence="6" type="ORF">AVJ23_14470</name>
</gene>
<organism evidence="6 7">
    <name type="scientific">Pseudoponticoccus marisrubri</name>
    <dbReference type="NCBI Taxonomy" id="1685382"/>
    <lineage>
        <taxon>Bacteria</taxon>
        <taxon>Pseudomonadati</taxon>
        <taxon>Pseudomonadota</taxon>
        <taxon>Alphaproteobacteria</taxon>
        <taxon>Rhodobacterales</taxon>
        <taxon>Roseobacteraceae</taxon>
        <taxon>Pseudoponticoccus</taxon>
    </lineage>
</organism>
<dbReference type="CDD" id="cd08432">
    <property type="entry name" value="PBP2_GcdR_TrpI_HvrB_AmpR_like"/>
    <property type="match status" value="1"/>
</dbReference>
<dbReference type="SUPFAM" id="SSF46785">
    <property type="entry name" value="Winged helix' DNA-binding domain"/>
    <property type="match status" value="1"/>
</dbReference>
<keyword evidence="3" id="KW-0238">DNA-binding</keyword>
<dbReference type="Pfam" id="PF03466">
    <property type="entry name" value="LysR_substrate"/>
    <property type="match status" value="1"/>
</dbReference>
<dbReference type="STRING" id="1685382.AVJ23_14470"/>
<dbReference type="PANTHER" id="PTHR30537">
    <property type="entry name" value="HTH-TYPE TRANSCRIPTIONAL REGULATOR"/>
    <property type="match status" value="1"/>
</dbReference>
<dbReference type="SUPFAM" id="SSF53850">
    <property type="entry name" value="Periplasmic binding protein-like II"/>
    <property type="match status" value="1"/>
</dbReference>
<feature type="domain" description="HTH lysR-type" evidence="5">
    <location>
        <begin position="6"/>
        <end position="63"/>
    </location>
</feature>
<dbReference type="FunFam" id="3.40.190.10:FF:000017">
    <property type="entry name" value="Glycine cleavage system transcriptional activator"/>
    <property type="match status" value="1"/>
</dbReference>
<dbReference type="Proteomes" id="UP000054396">
    <property type="component" value="Unassembled WGS sequence"/>
</dbReference>
<dbReference type="AlphaFoldDB" id="A0A0W7WH58"/>
<keyword evidence="2" id="KW-0805">Transcription regulation</keyword>
<dbReference type="Gene3D" id="1.10.10.10">
    <property type="entry name" value="Winged helix-like DNA-binding domain superfamily/Winged helix DNA-binding domain"/>
    <property type="match status" value="1"/>
</dbReference>
<dbReference type="InterPro" id="IPR036388">
    <property type="entry name" value="WH-like_DNA-bd_sf"/>
</dbReference>
<dbReference type="Pfam" id="PF00126">
    <property type="entry name" value="HTH_1"/>
    <property type="match status" value="1"/>
</dbReference>